<gene>
    <name evidence="1" type="ORF">WA026_004710</name>
</gene>
<accession>A0AAW1VB21</accession>
<comment type="caution">
    <text evidence="1">The sequence shown here is derived from an EMBL/GenBank/DDBJ whole genome shotgun (WGS) entry which is preliminary data.</text>
</comment>
<organism evidence="1 2">
    <name type="scientific">Henosepilachna vigintioctopunctata</name>
    <dbReference type="NCBI Taxonomy" id="420089"/>
    <lineage>
        <taxon>Eukaryota</taxon>
        <taxon>Metazoa</taxon>
        <taxon>Ecdysozoa</taxon>
        <taxon>Arthropoda</taxon>
        <taxon>Hexapoda</taxon>
        <taxon>Insecta</taxon>
        <taxon>Pterygota</taxon>
        <taxon>Neoptera</taxon>
        <taxon>Endopterygota</taxon>
        <taxon>Coleoptera</taxon>
        <taxon>Polyphaga</taxon>
        <taxon>Cucujiformia</taxon>
        <taxon>Coccinelloidea</taxon>
        <taxon>Coccinellidae</taxon>
        <taxon>Epilachninae</taxon>
        <taxon>Epilachnini</taxon>
        <taxon>Henosepilachna</taxon>
    </lineage>
</organism>
<keyword evidence="2" id="KW-1185">Reference proteome</keyword>
<dbReference type="Proteomes" id="UP001431783">
    <property type="component" value="Unassembled WGS sequence"/>
</dbReference>
<name>A0AAW1VB21_9CUCU</name>
<evidence type="ECO:0000313" key="2">
    <source>
        <dbReference type="Proteomes" id="UP001431783"/>
    </source>
</evidence>
<protein>
    <submittedName>
        <fullName evidence="1">Uncharacterized protein</fullName>
    </submittedName>
</protein>
<dbReference type="EMBL" id="JARQZJ010000122">
    <property type="protein sequence ID" value="KAK9889441.1"/>
    <property type="molecule type" value="Genomic_DNA"/>
</dbReference>
<sequence>MRTISYIKPLFQVNEGEVDITSVSSRMTDDFLICLESVQNMIFVCLDILWITSRNQSSFLSEELLKILYCIYHIISCFEKLINNFCAMIGRIKIDPI</sequence>
<reference evidence="1 2" key="1">
    <citation type="submission" date="2023-03" db="EMBL/GenBank/DDBJ databases">
        <title>Genome insight into feeding habits of ladybird beetles.</title>
        <authorList>
            <person name="Li H.-S."/>
            <person name="Huang Y.-H."/>
            <person name="Pang H."/>
        </authorList>
    </citation>
    <scope>NUCLEOTIDE SEQUENCE [LARGE SCALE GENOMIC DNA]</scope>
    <source>
        <strain evidence="1">SYSU_2023b</strain>
        <tissue evidence="1">Whole body</tissue>
    </source>
</reference>
<dbReference type="AlphaFoldDB" id="A0AAW1VB21"/>
<evidence type="ECO:0000313" key="1">
    <source>
        <dbReference type="EMBL" id="KAK9889441.1"/>
    </source>
</evidence>
<proteinExistence type="predicted"/>